<dbReference type="Pfam" id="PF13715">
    <property type="entry name" value="CarbopepD_reg_2"/>
    <property type="match status" value="1"/>
</dbReference>
<dbReference type="SUPFAM" id="SSF49464">
    <property type="entry name" value="Carboxypeptidase regulatory domain-like"/>
    <property type="match status" value="1"/>
</dbReference>
<proteinExistence type="predicted"/>
<dbReference type="RefSeq" id="WP_106679368.1">
    <property type="nucleotide sequence ID" value="NZ_JACHWV010000003.1"/>
</dbReference>
<gene>
    <name evidence="1" type="ORF">C7H61_09905</name>
</gene>
<organism evidence="1 2">
    <name type="scientific">Mesoflavibacter zeaxanthinifaciens subsp. sabulilitoris</name>
    <dbReference type="NCBI Taxonomy" id="1520893"/>
    <lineage>
        <taxon>Bacteria</taxon>
        <taxon>Pseudomonadati</taxon>
        <taxon>Bacteroidota</taxon>
        <taxon>Flavobacteriia</taxon>
        <taxon>Flavobacteriales</taxon>
        <taxon>Flavobacteriaceae</taxon>
        <taxon>Mesoflavibacter</taxon>
    </lineage>
</organism>
<dbReference type="InterPro" id="IPR008969">
    <property type="entry name" value="CarboxyPept-like_regulatory"/>
</dbReference>
<dbReference type="AlphaFoldDB" id="A0A2T1NAV8"/>
<accession>A0A2T1NAV8</accession>
<reference evidence="1 2" key="1">
    <citation type="submission" date="2018-03" db="EMBL/GenBank/DDBJ databases">
        <title>Mesoflavibacter sp. HG37 and Mesoflavibacter sp. HG96 sp.nov., two marine bacteria isolated from seawater of Western Pacific Ocean.</title>
        <authorList>
            <person name="Cheng H."/>
            <person name="Wu Y.-H."/>
            <person name="Guo L.-L."/>
            <person name="Xu X.-W."/>
        </authorList>
    </citation>
    <scope>NUCLEOTIDE SEQUENCE [LARGE SCALE GENOMIC DNA]</scope>
    <source>
        <strain evidence="1 2">KCTC 42117</strain>
    </source>
</reference>
<keyword evidence="2" id="KW-1185">Reference proteome</keyword>
<evidence type="ECO:0000313" key="1">
    <source>
        <dbReference type="EMBL" id="PSG89258.1"/>
    </source>
</evidence>
<name>A0A2T1NAV8_9FLAO</name>
<dbReference type="OrthoDB" id="1157021at2"/>
<dbReference type="Proteomes" id="UP000238430">
    <property type="component" value="Unassembled WGS sequence"/>
</dbReference>
<evidence type="ECO:0000313" key="2">
    <source>
        <dbReference type="Proteomes" id="UP000238430"/>
    </source>
</evidence>
<evidence type="ECO:0008006" key="3">
    <source>
        <dbReference type="Google" id="ProtNLM"/>
    </source>
</evidence>
<sequence>MKYLSFLIGIISIQLGFSQTFVKDSLNNQPVSFATIDFGNGYGTFADEEGKFYYSEKLYKGIDTLIISALGYKKKKIATNKLTDTIKLPHEASMLEEVIVTAKPKGKFKIITIKPNGHEDYFKCWLPTIESEIAVYFPNNSPNTKRISKLLLPIKTEAKNWDKRHKDKHEKRPFSTLFRVHFYENNKGMPGDVLTYEKILFIANQDTDPIFELDVTESNIIIPKDGIFVSIQVLGYTDKDGKLLPNKKYKEVETKRGIVRVSTTFRPLLPFTDKIASKQTFVKRIFHNNGKWVLFDLKNINNSNLLKAGLNNYGMGLEVEVYKEK</sequence>
<dbReference type="EMBL" id="PXOT01000024">
    <property type="protein sequence ID" value="PSG89258.1"/>
    <property type="molecule type" value="Genomic_DNA"/>
</dbReference>
<comment type="caution">
    <text evidence="1">The sequence shown here is derived from an EMBL/GenBank/DDBJ whole genome shotgun (WGS) entry which is preliminary data.</text>
</comment>
<protein>
    <recommendedName>
        <fullName evidence="3">Carboxypeptidase-like regulatory domain-containing protein</fullName>
    </recommendedName>
</protein>